<evidence type="ECO:0000313" key="1">
    <source>
        <dbReference type="EMBL" id="GAA6170212.1"/>
    </source>
</evidence>
<name>A0ABQ0AEY3_9GAMM</name>
<organism evidence="1 2">
    <name type="scientific">Sessilibacter corallicola</name>
    <dbReference type="NCBI Taxonomy" id="2904075"/>
    <lineage>
        <taxon>Bacteria</taxon>
        <taxon>Pseudomonadati</taxon>
        <taxon>Pseudomonadota</taxon>
        <taxon>Gammaproteobacteria</taxon>
        <taxon>Cellvibrionales</taxon>
        <taxon>Cellvibrionaceae</taxon>
        <taxon>Sessilibacter</taxon>
    </lineage>
</organism>
<evidence type="ECO:0000313" key="2">
    <source>
        <dbReference type="Proteomes" id="UP001465153"/>
    </source>
</evidence>
<reference evidence="1 2" key="1">
    <citation type="submission" date="2024-04" db="EMBL/GenBank/DDBJ databases">
        <title>Draft genome sequence of Sessilibacter corallicola NBRC 116591.</title>
        <authorList>
            <person name="Miyakawa T."/>
            <person name="Kusuya Y."/>
            <person name="Miura T."/>
        </authorList>
    </citation>
    <scope>NUCLEOTIDE SEQUENCE [LARGE SCALE GENOMIC DNA]</scope>
    <source>
        <strain evidence="1 2">KU-00831-HH</strain>
    </source>
</reference>
<sequence length="252" mass="28560">MSASFAFILFSIICVGSLLVVSWANHVETRKRVIRSRIAVLKNQYEEIQNLLITVDQTIEPREIARITNEESLSILKAMHELDSEDGYVNSAMKNAQALQEELNREINLNERIYRIRESDSQIAISHKHLEKAAALLAHKQTRGEISVEELNSFKLSLAWGKLMISVISYIAQGHQAINRGELLPAKAFYQKALSNLAHSSHPDPRKKSMLKQVKEIIETDRVALDEDLMVEVDLNPDRQQTEDTDKEASSA</sequence>
<dbReference type="EMBL" id="BAABWN010000021">
    <property type="protein sequence ID" value="GAA6170212.1"/>
    <property type="molecule type" value="Genomic_DNA"/>
</dbReference>
<keyword evidence="2" id="KW-1185">Reference proteome</keyword>
<comment type="caution">
    <text evidence="1">The sequence shown here is derived from an EMBL/GenBank/DDBJ whole genome shotgun (WGS) entry which is preliminary data.</text>
</comment>
<dbReference type="Proteomes" id="UP001465153">
    <property type="component" value="Unassembled WGS sequence"/>
</dbReference>
<gene>
    <name evidence="1" type="ORF">NBRC116591_40260</name>
</gene>
<proteinExistence type="predicted"/>
<protein>
    <submittedName>
        <fullName evidence="1">Uncharacterized protein</fullName>
    </submittedName>
</protein>
<accession>A0ABQ0AEY3</accession>